<proteinExistence type="predicted"/>
<evidence type="ECO:0000313" key="3">
    <source>
        <dbReference type="EMBL" id="EAX90286.1"/>
    </source>
</evidence>
<dbReference type="PANTHER" id="PTHR24182">
    <property type="entry name" value="ANKYRIN REPEAT AND SOCS BOX CONTAINING 4"/>
    <property type="match status" value="1"/>
</dbReference>
<keyword evidence="4" id="KW-1185">Reference proteome</keyword>
<dbReference type="VEuPathDB" id="TrichDB:TVAGG3_0085180"/>
<keyword evidence="1" id="KW-0040">ANK repeat</keyword>
<dbReference type="PANTHER" id="PTHR24182:SF13">
    <property type="entry name" value="LD18443P"/>
    <property type="match status" value="1"/>
</dbReference>
<dbReference type="InParanoid" id="A2FXS5"/>
<feature type="repeat" description="ANK" evidence="1">
    <location>
        <begin position="475"/>
        <end position="507"/>
    </location>
</feature>
<feature type="domain" description="DUF3447" evidence="2">
    <location>
        <begin position="197"/>
        <end position="272"/>
    </location>
</feature>
<accession>A2FXS5</accession>
<feature type="repeat" description="ANK" evidence="1">
    <location>
        <begin position="508"/>
        <end position="540"/>
    </location>
</feature>
<feature type="repeat" description="ANK" evidence="1">
    <location>
        <begin position="310"/>
        <end position="342"/>
    </location>
</feature>
<dbReference type="SUPFAM" id="SSF140860">
    <property type="entry name" value="Pseudo ankyrin repeat-like"/>
    <property type="match status" value="1"/>
</dbReference>
<evidence type="ECO:0000256" key="1">
    <source>
        <dbReference type="PROSITE-ProRule" id="PRU00023"/>
    </source>
</evidence>
<feature type="repeat" description="ANK" evidence="1">
    <location>
        <begin position="376"/>
        <end position="408"/>
    </location>
</feature>
<dbReference type="eggNOG" id="KOG4177">
    <property type="taxonomic scope" value="Eukaryota"/>
</dbReference>
<dbReference type="VEuPathDB" id="TrichDB:TVAG_388590"/>
<evidence type="ECO:0000259" key="2">
    <source>
        <dbReference type="Pfam" id="PF11929"/>
    </source>
</evidence>
<dbReference type="Gene3D" id="1.25.40.20">
    <property type="entry name" value="Ankyrin repeat-containing domain"/>
    <property type="match status" value="3"/>
</dbReference>
<feature type="repeat" description="ANK" evidence="1">
    <location>
        <begin position="343"/>
        <end position="375"/>
    </location>
</feature>
<reference evidence="3" key="1">
    <citation type="submission" date="2006-10" db="EMBL/GenBank/DDBJ databases">
        <authorList>
            <person name="Amadeo P."/>
            <person name="Zhao Q."/>
            <person name="Wortman J."/>
            <person name="Fraser-Liggett C."/>
            <person name="Carlton J."/>
        </authorList>
    </citation>
    <scope>NUCLEOTIDE SEQUENCE</scope>
    <source>
        <strain evidence="3">G3</strain>
    </source>
</reference>
<protein>
    <recommendedName>
        <fullName evidence="2">DUF3447 domain-containing protein</fullName>
    </recommendedName>
</protein>
<dbReference type="KEGG" id="tva:4747968"/>
<dbReference type="Pfam" id="PF12796">
    <property type="entry name" value="Ank_2"/>
    <property type="match status" value="2"/>
</dbReference>
<dbReference type="RefSeq" id="XP_001303216.1">
    <property type="nucleotide sequence ID" value="XM_001303215.1"/>
</dbReference>
<dbReference type="PROSITE" id="PS50297">
    <property type="entry name" value="ANK_REP_REGION"/>
    <property type="match status" value="7"/>
</dbReference>
<dbReference type="Pfam" id="PF00023">
    <property type="entry name" value="Ank"/>
    <property type="match status" value="2"/>
</dbReference>
<dbReference type="PROSITE" id="PS50088">
    <property type="entry name" value="ANK_REPEAT"/>
    <property type="match status" value="7"/>
</dbReference>
<dbReference type="SMART" id="SM00248">
    <property type="entry name" value="ANK"/>
    <property type="match status" value="9"/>
</dbReference>
<dbReference type="SUPFAM" id="SSF48403">
    <property type="entry name" value="Ankyrin repeat"/>
    <property type="match status" value="1"/>
</dbReference>
<name>A2FXS5_TRIV3</name>
<feature type="repeat" description="ANK" evidence="1">
    <location>
        <begin position="409"/>
        <end position="441"/>
    </location>
</feature>
<organism evidence="3 4">
    <name type="scientific">Trichomonas vaginalis (strain ATCC PRA-98 / G3)</name>
    <dbReference type="NCBI Taxonomy" id="412133"/>
    <lineage>
        <taxon>Eukaryota</taxon>
        <taxon>Metamonada</taxon>
        <taxon>Parabasalia</taxon>
        <taxon>Trichomonadida</taxon>
        <taxon>Trichomonadidae</taxon>
        <taxon>Trichomonas</taxon>
    </lineage>
</organism>
<dbReference type="AlphaFoldDB" id="A2FXS5"/>
<gene>
    <name evidence="3" type="ORF">TVAG_272180</name>
</gene>
<dbReference type="InterPro" id="IPR036770">
    <property type="entry name" value="Ankyrin_rpt-contain_sf"/>
</dbReference>
<feature type="repeat" description="ANK" evidence="1">
    <location>
        <begin position="442"/>
        <end position="474"/>
    </location>
</feature>
<dbReference type="EMBL" id="DS114120">
    <property type="protein sequence ID" value="EAX90286.1"/>
    <property type="molecule type" value="Genomic_DNA"/>
</dbReference>
<dbReference type="InterPro" id="IPR002110">
    <property type="entry name" value="Ankyrin_rpt"/>
</dbReference>
<dbReference type="STRING" id="5722.A2FXS5"/>
<reference evidence="3" key="2">
    <citation type="journal article" date="2007" name="Science">
        <title>Draft genome sequence of the sexually transmitted pathogen Trichomonas vaginalis.</title>
        <authorList>
            <person name="Carlton J.M."/>
            <person name="Hirt R.P."/>
            <person name="Silva J.C."/>
            <person name="Delcher A.L."/>
            <person name="Schatz M."/>
            <person name="Zhao Q."/>
            <person name="Wortman J.R."/>
            <person name="Bidwell S.L."/>
            <person name="Alsmark U.C.M."/>
            <person name="Besteiro S."/>
            <person name="Sicheritz-Ponten T."/>
            <person name="Noel C.J."/>
            <person name="Dacks J.B."/>
            <person name="Foster P.G."/>
            <person name="Simillion C."/>
            <person name="Van de Peer Y."/>
            <person name="Miranda-Saavedra D."/>
            <person name="Barton G.J."/>
            <person name="Westrop G.D."/>
            <person name="Mueller S."/>
            <person name="Dessi D."/>
            <person name="Fiori P.L."/>
            <person name="Ren Q."/>
            <person name="Paulsen I."/>
            <person name="Zhang H."/>
            <person name="Bastida-Corcuera F.D."/>
            <person name="Simoes-Barbosa A."/>
            <person name="Brown M.T."/>
            <person name="Hayes R.D."/>
            <person name="Mukherjee M."/>
            <person name="Okumura C.Y."/>
            <person name="Schneider R."/>
            <person name="Smith A.J."/>
            <person name="Vanacova S."/>
            <person name="Villalvazo M."/>
            <person name="Haas B.J."/>
            <person name="Pertea M."/>
            <person name="Feldblyum T.V."/>
            <person name="Utterback T.R."/>
            <person name="Shu C.L."/>
            <person name="Osoegawa K."/>
            <person name="de Jong P.J."/>
            <person name="Hrdy I."/>
            <person name="Horvathova L."/>
            <person name="Zubacova Z."/>
            <person name="Dolezal P."/>
            <person name="Malik S.B."/>
            <person name="Logsdon J.M. Jr."/>
            <person name="Henze K."/>
            <person name="Gupta A."/>
            <person name="Wang C.C."/>
            <person name="Dunne R.L."/>
            <person name="Upcroft J.A."/>
            <person name="Upcroft P."/>
            <person name="White O."/>
            <person name="Salzberg S.L."/>
            <person name="Tang P."/>
            <person name="Chiu C.-H."/>
            <person name="Lee Y.-S."/>
            <person name="Embley T.M."/>
            <person name="Coombs G.H."/>
            <person name="Mottram J.C."/>
            <person name="Tachezy J."/>
            <person name="Fraser-Liggett C.M."/>
            <person name="Johnson P.J."/>
        </authorList>
    </citation>
    <scope>NUCLEOTIDE SEQUENCE [LARGE SCALE GENOMIC DNA]</scope>
    <source>
        <strain evidence="3">G3</strain>
    </source>
</reference>
<dbReference type="InterPro" id="IPR020683">
    <property type="entry name" value="DUF3447"/>
</dbReference>
<evidence type="ECO:0000313" key="4">
    <source>
        <dbReference type="Proteomes" id="UP000001542"/>
    </source>
</evidence>
<sequence length="556" mass="63547">MSEQDVNPNRYNELRSICQYHIDIYNALYQLKTENNEDLKSIYKQIKTELIDSKNRHPKSIIKDILMIIQFNNRYTKSYLTLAKFVCDDYHITEVSDIPIVSSFLFYKEYGIKLDKSGHFGNIESENLDIHTEDTIYSAIMYNDLERFICFTEREGFDKNQRLQSSLYPYCCYGYSLLELCCYHGAVDCFKFLRTNFNSEITGVCLQFSFLGGNKDIMSECLKYQKPNHVCMRNVIISHNIDFVTFLMNEYNLIIELDYCKAFNNVESFLVYFDQTNDINKCFVYSAKFDIPSLCEYFLSHGANINEKYDGSTALHYAALNSSKDTGEVLISHGADINEKDKHGQTALHIALHNNNKEIAELLISHGANINEKDYQERISLHYAAENNNKETAELLISLGANINEKDEYGKTALHCAAEKNNKETAELLISHGANINEKDKNGKTVLHLAPHFGGKEIAELLISHGANINEKDNDGQTALHYAAENNSKETAEVLLSYGANVNEKDNDGQTALHYTPHFDGKEIAELLLSYGANVNEKDNDEKPLFIMHHILMVKK</sequence>
<dbReference type="Pfam" id="PF11929">
    <property type="entry name" value="DUF3447"/>
    <property type="match status" value="1"/>
</dbReference>
<dbReference type="Proteomes" id="UP000001542">
    <property type="component" value="Unassembled WGS sequence"/>
</dbReference>
<dbReference type="PRINTS" id="PR01415">
    <property type="entry name" value="ANKYRIN"/>
</dbReference>